<dbReference type="PANTHER" id="PTHR30352:SF4">
    <property type="entry name" value="PYRUVATE FORMATE-LYASE 2-ACTIVATING ENZYME"/>
    <property type="match status" value="1"/>
</dbReference>
<dbReference type="InterPro" id="IPR040074">
    <property type="entry name" value="BssD/PflA/YjjW"/>
</dbReference>
<evidence type="ECO:0000259" key="9">
    <source>
        <dbReference type="PROSITE" id="PS51918"/>
    </source>
</evidence>
<dbReference type="InterPro" id="IPR007197">
    <property type="entry name" value="rSAM"/>
</dbReference>
<dbReference type="GO" id="GO:0051539">
    <property type="term" value="F:4 iron, 4 sulfur cluster binding"/>
    <property type="evidence" value="ECO:0007669"/>
    <property type="project" value="UniProtKB-KW"/>
</dbReference>
<dbReference type="InterPro" id="IPR034457">
    <property type="entry name" value="Organic_radical-activating"/>
</dbReference>
<keyword evidence="2" id="KW-0004">4Fe-4S</keyword>
<dbReference type="SUPFAM" id="SSF54862">
    <property type="entry name" value="4Fe-4S ferredoxins"/>
    <property type="match status" value="1"/>
</dbReference>
<dbReference type="Pfam" id="PF04055">
    <property type="entry name" value="Radical_SAM"/>
    <property type="match status" value="1"/>
</dbReference>
<accession>A0A4P9C9Z3</accession>
<dbReference type="Pfam" id="PF00037">
    <property type="entry name" value="Fer4"/>
    <property type="match status" value="2"/>
</dbReference>
<dbReference type="PROSITE" id="PS51379">
    <property type="entry name" value="4FE4S_FER_2"/>
    <property type="match status" value="2"/>
</dbReference>
<proteinExistence type="predicted"/>
<gene>
    <name evidence="10" type="ORF">CPZ25_013725</name>
</gene>
<dbReference type="GO" id="GO:0016491">
    <property type="term" value="F:oxidoreductase activity"/>
    <property type="evidence" value="ECO:0007669"/>
    <property type="project" value="InterPro"/>
</dbReference>
<dbReference type="InterPro" id="IPR012839">
    <property type="entry name" value="Organic_radical_activase"/>
</dbReference>
<dbReference type="GO" id="GO:0046872">
    <property type="term" value="F:metal ion binding"/>
    <property type="evidence" value="ECO:0007669"/>
    <property type="project" value="UniProtKB-KW"/>
</dbReference>
<dbReference type="SFLD" id="SFLDG01118">
    <property type="entry name" value="activating_enzymes__group_2"/>
    <property type="match status" value="1"/>
</dbReference>
<comment type="catalytic activity">
    <reaction evidence="7">
        <text>glycyl-[protein] + reduced [flavodoxin] + S-adenosyl-L-methionine = glycin-2-yl radical-[protein] + semiquinone [flavodoxin] + 5'-deoxyadenosine + L-methionine + H(+)</text>
        <dbReference type="Rhea" id="RHEA:61976"/>
        <dbReference type="Rhea" id="RHEA-COMP:10622"/>
        <dbReference type="Rhea" id="RHEA-COMP:14480"/>
        <dbReference type="Rhea" id="RHEA-COMP:15993"/>
        <dbReference type="Rhea" id="RHEA-COMP:15994"/>
        <dbReference type="ChEBI" id="CHEBI:15378"/>
        <dbReference type="ChEBI" id="CHEBI:17319"/>
        <dbReference type="ChEBI" id="CHEBI:29947"/>
        <dbReference type="ChEBI" id="CHEBI:32722"/>
        <dbReference type="ChEBI" id="CHEBI:57618"/>
        <dbReference type="ChEBI" id="CHEBI:57844"/>
        <dbReference type="ChEBI" id="CHEBI:59789"/>
        <dbReference type="ChEBI" id="CHEBI:140311"/>
    </reaction>
</comment>
<evidence type="ECO:0000256" key="2">
    <source>
        <dbReference type="ARBA" id="ARBA00022485"/>
    </source>
</evidence>
<dbReference type="SUPFAM" id="SSF102114">
    <property type="entry name" value="Radical SAM enzymes"/>
    <property type="match status" value="1"/>
</dbReference>
<dbReference type="PIRSF" id="PIRSF000371">
    <property type="entry name" value="PFL_act_enz"/>
    <property type="match status" value="1"/>
</dbReference>
<dbReference type="Proteomes" id="UP000218387">
    <property type="component" value="Chromosome"/>
</dbReference>
<evidence type="ECO:0000256" key="7">
    <source>
        <dbReference type="ARBA" id="ARBA00047365"/>
    </source>
</evidence>
<dbReference type="Gene3D" id="3.80.30.10">
    <property type="entry name" value="pyruvate-formate lyase- activating enzyme"/>
    <property type="match status" value="1"/>
</dbReference>
<keyword evidence="11" id="KW-1185">Reference proteome</keyword>
<dbReference type="EMBL" id="CP029487">
    <property type="protein sequence ID" value="QCT72344.1"/>
    <property type="molecule type" value="Genomic_DNA"/>
</dbReference>
<dbReference type="PROSITE" id="PS51918">
    <property type="entry name" value="RADICAL_SAM"/>
    <property type="match status" value="1"/>
</dbReference>
<keyword evidence="3" id="KW-0949">S-adenosyl-L-methionine</keyword>
<keyword evidence="6" id="KW-0411">Iron-sulfur</keyword>
<dbReference type="AlphaFoldDB" id="A0A4P9C9Z3"/>
<feature type="domain" description="4Fe-4S ferredoxin-type" evidence="8">
    <location>
        <begin position="95"/>
        <end position="124"/>
    </location>
</feature>
<feature type="domain" description="Radical SAM core" evidence="9">
    <location>
        <begin position="33"/>
        <end position="318"/>
    </location>
</feature>
<evidence type="ECO:0000256" key="1">
    <source>
        <dbReference type="ARBA" id="ARBA00001966"/>
    </source>
</evidence>
<comment type="cofactor">
    <cofactor evidence="1">
        <name>[4Fe-4S] cluster</name>
        <dbReference type="ChEBI" id="CHEBI:49883"/>
    </cofactor>
</comment>
<reference evidence="10 11" key="1">
    <citation type="submission" date="2018-05" db="EMBL/GenBank/DDBJ databases">
        <title>Genome comparison of Eubacterium sp.</title>
        <authorList>
            <person name="Feng Y."/>
            <person name="Sanchez-Andrea I."/>
            <person name="Stams A.J.M."/>
            <person name="De Vos W.M."/>
        </authorList>
    </citation>
    <scope>NUCLEOTIDE SEQUENCE [LARGE SCALE GENOMIC DNA]</scope>
    <source>
        <strain evidence="10 11">YI</strain>
    </source>
</reference>
<evidence type="ECO:0000256" key="5">
    <source>
        <dbReference type="ARBA" id="ARBA00023004"/>
    </source>
</evidence>
<name>A0A4P9C9Z3_EUBML</name>
<evidence type="ECO:0000313" key="11">
    <source>
        <dbReference type="Proteomes" id="UP000218387"/>
    </source>
</evidence>
<evidence type="ECO:0000313" key="10">
    <source>
        <dbReference type="EMBL" id="QCT72344.1"/>
    </source>
</evidence>
<dbReference type="InterPro" id="IPR017900">
    <property type="entry name" value="4Fe4S_Fe_S_CS"/>
</dbReference>
<dbReference type="KEGG" id="emt:CPZ25_013725"/>
<dbReference type="InterPro" id="IPR017896">
    <property type="entry name" value="4Fe4S_Fe-S-bd"/>
</dbReference>
<dbReference type="PROSITE" id="PS00198">
    <property type="entry name" value="4FE4S_FER_1"/>
    <property type="match status" value="2"/>
</dbReference>
<dbReference type="SFLD" id="SFLDS00029">
    <property type="entry name" value="Radical_SAM"/>
    <property type="match status" value="1"/>
</dbReference>
<feature type="domain" description="4Fe-4S ferredoxin-type" evidence="8">
    <location>
        <begin position="64"/>
        <end position="93"/>
    </location>
</feature>
<dbReference type="Gene3D" id="3.30.70.20">
    <property type="match status" value="1"/>
</dbReference>
<dbReference type="SFLD" id="SFLDG01066">
    <property type="entry name" value="organic_radical-activating_enz"/>
    <property type="match status" value="1"/>
</dbReference>
<evidence type="ECO:0000256" key="6">
    <source>
        <dbReference type="ARBA" id="ARBA00023014"/>
    </source>
</evidence>
<dbReference type="InterPro" id="IPR058240">
    <property type="entry name" value="rSAM_sf"/>
</dbReference>
<dbReference type="PANTHER" id="PTHR30352">
    <property type="entry name" value="PYRUVATE FORMATE-LYASE-ACTIVATING ENZYME"/>
    <property type="match status" value="1"/>
</dbReference>
<keyword evidence="5" id="KW-0408">Iron</keyword>
<evidence type="ECO:0000256" key="3">
    <source>
        <dbReference type="ARBA" id="ARBA00022691"/>
    </source>
</evidence>
<dbReference type="NCBIfam" id="TIGR02494">
    <property type="entry name" value="PFLE_PFLC"/>
    <property type="match status" value="1"/>
</dbReference>
<keyword evidence="4" id="KW-0479">Metal-binding</keyword>
<organism evidence="10 11">
    <name type="scientific">Eubacterium maltosivorans</name>
    <dbReference type="NCBI Taxonomy" id="2041044"/>
    <lineage>
        <taxon>Bacteria</taxon>
        <taxon>Bacillati</taxon>
        <taxon>Bacillota</taxon>
        <taxon>Clostridia</taxon>
        <taxon>Eubacteriales</taxon>
        <taxon>Eubacteriaceae</taxon>
        <taxon>Eubacterium</taxon>
    </lineage>
</organism>
<protein>
    <submittedName>
        <fullName evidence="10">Glycyl-radical enzyme activating protein</fullName>
    </submittedName>
</protein>
<sequence>MPRCADRSGLAKQKGKPMSREAQILRIEKISPNDGKGLRTVVFFKGCPLRCAWCSTPESRKMAPELYYQPAKCTSCGKCVEACPQKALHQTGDTCRLIIDRDKCRRCGRCAELCPSRALGVYGERMTVEQVLKQILKDEIFYYHSGGGVTLSGGDVLCQADFARELLAGCKDSGIHTMAELDMFGDYERIAMLLPYLDAFYVDIKLMDNIQHQKWTGVDNRTILENTRRAAADSKPSALHIRVPLIWNINDTPENIHAVADYCENLASCAELEFLPYHRLGQTTYAYLGQEYPLAKLPAMSFSDACKKVSVLKDRSLSFPVKVSGKIL</sequence>
<evidence type="ECO:0000259" key="8">
    <source>
        <dbReference type="PROSITE" id="PS51379"/>
    </source>
</evidence>
<evidence type="ECO:0000256" key="4">
    <source>
        <dbReference type="ARBA" id="ARBA00022723"/>
    </source>
</evidence>